<dbReference type="AlphaFoldDB" id="A0A2T9Y927"/>
<proteinExistence type="predicted"/>
<evidence type="ECO:0000256" key="1">
    <source>
        <dbReference type="SAM" id="MobiDB-lite"/>
    </source>
</evidence>
<accession>A0A2T9Y927</accession>
<feature type="region of interest" description="Disordered" evidence="1">
    <location>
        <begin position="282"/>
        <end position="302"/>
    </location>
</feature>
<feature type="compositionally biased region" description="Low complexity" evidence="1">
    <location>
        <begin position="622"/>
        <end position="640"/>
    </location>
</feature>
<organism evidence="2 3">
    <name type="scientific">Smittium simulii</name>
    <dbReference type="NCBI Taxonomy" id="133385"/>
    <lineage>
        <taxon>Eukaryota</taxon>
        <taxon>Fungi</taxon>
        <taxon>Fungi incertae sedis</taxon>
        <taxon>Zoopagomycota</taxon>
        <taxon>Kickxellomycotina</taxon>
        <taxon>Harpellomycetes</taxon>
        <taxon>Harpellales</taxon>
        <taxon>Legeriomycetaceae</taxon>
        <taxon>Smittium</taxon>
    </lineage>
</organism>
<keyword evidence="3" id="KW-1185">Reference proteome</keyword>
<comment type="caution">
    <text evidence="2">The sequence shown here is derived from an EMBL/GenBank/DDBJ whole genome shotgun (WGS) entry which is preliminary data.</text>
</comment>
<sequence length="749" mass="84614">MNNFFRAKPCFTKCTIFLNSKPNHAVSHRLNLPFSPQGYSRTAATSTTRFYSLAHKTSSLLYQSVNLVTAAQIHSSRSAQNVYFAPRKGLMPDSNKEQKHSPNLNQKVDAILYDRNKHMIQEKKHEPMIVDPHISTNMSATYLEVYTKLIDALPTIEENFFRSPLTDKKKKNSNETSSTTSNRAGSVLYNLQATLANITRPIDLFVHQKLLNNPEIIPEDNNIVFLRMDTVHREINLAGKPPQISESETEPLFKPEAFNELRYQKSTYQSYSGCGIAQAQQTQATASNTPEGTQDSIQKSESRKSIGFDKTKLYKLQRNRCKETYSGEFIYFLQKEKEFDSTTRDKDRDQLWFAIGNLFASVQKEASSRSKQGTDGKNLCSISKESNIGGLEKTKKAGVSDKIKEIATIPAQTITHLEMVINLKKIALKVSTAKIRDLRREALKLIKAKIYPYVDAILYDRNKHMIQEKKHEPMIVDPHISTNMSATYLEVYTKLIDALPTIEENFFRSPLTDKKKKNSNETSSTTSNRAGSVLYNLQATLANITRPIDLFVHQKLLNNPEIIPEDNNIVFLRMDTVHREINLAGKPPQISESETEPLFKPEAFNELSYSGCGIAQVQKAQATASTAPSNNPAPNNHSAANNQQIEKGSKILFRNLNSEKPKASTKQNFINPREIGAKQPILENLWFAIENIFASVQKEASPRSKQITGRKILCSISKESNRGGKNKDSWLLQSTVFNTKENRRAQISL</sequence>
<evidence type="ECO:0000313" key="2">
    <source>
        <dbReference type="EMBL" id="PVU88819.1"/>
    </source>
</evidence>
<dbReference type="EMBL" id="MBFR01000357">
    <property type="protein sequence ID" value="PVU88819.1"/>
    <property type="molecule type" value="Genomic_DNA"/>
</dbReference>
<feature type="region of interest" description="Disordered" evidence="1">
    <location>
        <begin position="620"/>
        <end position="640"/>
    </location>
</feature>
<dbReference type="Proteomes" id="UP000245383">
    <property type="component" value="Unassembled WGS sequence"/>
</dbReference>
<gene>
    <name evidence="2" type="ORF">BB561_005683</name>
</gene>
<feature type="compositionally biased region" description="Polar residues" evidence="1">
    <location>
        <begin position="287"/>
        <end position="297"/>
    </location>
</feature>
<name>A0A2T9Y927_9FUNG</name>
<evidence type="ECO:0000313" key="3">
    <source>
        <dbReference type="Proteomes" id="UP000245383"/>
    </source>
</evidence>
<reference evidence="2 3" key="1">
    <citation type="journal article" date="2018" name="MBio">
        <title>Comparative Genomics Reveals the Core Gene Toolbox for the Fungus-Insect Symbiosis.</title>
        <authorList>
            <person name="Wang Y."/>
            <person name="Stata M."/>
            <person name="Wang W."/>
            <person name="Stajich J.E."/>
            <person name="White M.M."/>
            <person name="Moncalvo J.M."/>
        </authorList>
    </citation>
    <scope>NUCLEOTIDE SEQUENCE [LARGE SCALE GENOMIC DNA]</scope>
    <source>
        <strain evidence="2 3">SWE-8-4</strain>
    </source>
</reference>
<protein>
    <submittedName>
        <fullName evidence="2">Uncharacterized protein</fullName>
    </submittedName>
</protein>